<feature type="region of interest" description="Disordered" evidence="3">
    <location>
        <begin position="1"/>
        <end position="22"/>
    </location>
</feature>
<proteinExistence type="predicted"/>
<evidence type="ECO:0000256" key="1">
    <source>
        <dbReference type="ARBA" id="ARBA00022729"/>
    </source>
</evidence>
<evidence type="ECO:0000313" key="5">
    <source>
        <dbReference type="EMBL" id="WOO43071.1"/>
    </source>
</evidence>
<protein>
    <submittedName>
        <fullName evidence="5">Alginate lyase family protein</fullName>
    </submittedName>
</protein>
<reference evidence="5 6" key="1">
    <citation type="submission" date="2023-10" db="EMBL/GenBank/DDBJ databases">
        <title>Rubellicoccus peritrichatus gen. nov., sp. nov., isolated from an algae of coral reef tank.</title>
        <authorList>
            <person name="Luo J."/>
        </authorList>
    </citation>
    <scope>NUCLEOTIDE SEQUENCE [LARGE SCALE GENOMIC DNA]</scope>
    <source>
        <strain evidence="5 6">CR14</strain>
    </source>
</reference>
<accession>A0AAQ3LC63</accession>
<dbReference type="KEGG" id="puo:RZN69_08190"/>
<evidence type="ECO:0000256" key="3">
    <source>
        <dbReference type="SAM" id="MobiDB-lite"/>
    </source>
</evidence>
<feature type="domain" description="Alginate lyase" evidence="4">
    <location>
        <begin position="70"/>
        <end position="289"/>
    </location>
</feature>
<name>A0AAQ3LC63_9BACT</name>
<sequence length="359" mass="40091">MSNHIATAQPFEHPGGLHSRSQIETSRAEIAEGSQPWAAAYELLIEEVEQGLEKSPEPVEDFSVPGRYIDKEGHIEAMGRLSNDGWLAYSNAVAYQLTTGEERDAYANKAVEVIDAWATTNKKTSNYDGELAMADAGVSLVFAAELIRDYEGWSKAQRKAFKDWLINVYLAACTKIAESKNNWGDWGTLGSAAAHYYLDDGQGLDADIERVRQRINASIEANGEMPHETQRDSRGIWYTYFALTPMTATSQIAANARGVDLFNYKGEDGAGIEDALDYLIQYCRKPEDWPHYTEGPQSIPPDPGKYPGNLYEAMFAIYGNEAYGDWVKDARPIMVYGHHYAWNFPTLLQPTPPPKESQK</sequence>
<dbReference type="Gene3D" id="1.50.10.100">
    <property type="entry name" value="Chondroitin AC/alginate lyase"/>
    <property type="match status" value="1"/>
</dbReference>
<dbReference type="InterPro" id="IPR008929">
    <property type="entry name" value="Chondroitin_lyas"/>
</dbReference>
<dbReference type="SUPFAM" id="SSF48230">
    <property type="entry name" value="Chondroitin AC/alginate lyase"/>
    <property type="match status" value="1"/>
</dbReference>
<dbReference type="Proteomes" id="UP001304300">
    <property type="component" value="Chromosome"/>
</dbReference>
<evidence type="ECO:0000256" key="2">
    <source>
        <dbReference type="ARBA" id="ARBA00023239"/>
    </source>
</evidence>
<keyword evidence="6" id="KW-1185">Reference proteome</keyword>
<dbReference type="GO" id="GO:0016829">
    <property type="term" value="F:lyase activity"/>
    <property type="evidence" value="ECO:0007669"/>
    <property type="project" value="UniProtKB-KW"/>
</dbReference>
<dbReference type="InterPro" id="IPR008397">
    <property type="entry name" value="Alginate_lyase_dom"/>
</dbReference>
<organism evidence="5 6">
    <name type="scientific">Rubellicoccus peritrichatus</name>
    <dbReference type="NCBI Taxonomy" id="3080537"/>
    <lineage>
        <taxon>Bacteria</taxon>
        <taxon>Pseudomonadati</taxon>
        <taxon>Verrucomicrobiota</taxon>
        <taxon>Opitutia</taxon>
        <taxon>Puniceicoccales</taxon>
        <taxon>Cerasicoccaceae</taxon>
        <taxon>Rubellicoccus</taxon>
    </lineage>
</organism>
<evidence type="ECO:0000259" key="4">
    <source>
        <dbReference type="Pfam" id="PF05426"/>
    </source>
</evidence>
<keyword evidence="1" id="KW-0732">Signal</keyword>
<evidence type="ECO:0000313" key="6">
    <source>
        <dbReference type="Proteomes" id="UP001304300"/>
    </source>
</evidence>
<dbReference type="Pfam" id="PF05426">
    <property type="entry name" value="Alginate_lyase"/>
    <property type="match status" value="1"/>
</dbReference>
<dbReference type="AlphaFoldDB" id="A0AAQ3LC63"/>
<dbReference type="EMBL" id="CP136920">
    <property type="protein sequence ID" value="WOO43071.1"/>
    <property type="molecule type" value="Genomic_DNA"/>
</dbReference>
<gene>
    <name evidence="5" type="ORF">RZN69_08190</name>
</gene>
<dbReference type="GO" id="GO:0042597">
    <property type="term" value="C:periplasmic space"/>
    <property type="evidence" value="ECO:0007669"/>
    <property type="project" value="InterPro"/>
</dbReference>
<dbReference type="RefSeq" id="WP_317835607.1">
    <property type="nucleotide sequence ID" value="NZ_CP136920.1"/>
</dbReference>
<keyword evidence="2 5" id="KW-0456">Lyase</keyword>